<dbReference type="GO" id="GO:0009253">
    <property type="term" value="P:peptidoglycan catabolic process"/>
    <property type="evidence" value="ECO:0007669"/>
    <property type="project" value="InterPro"/>
</dbReference>
<sequence length="294" mass="30823">MAIKRKIALAAAAVLLAALLVAGWFALRLAPAGLTDGPVLVGEARRGGLTIALPAAVADVRIRAASTPGRPIVLIDPGHGGRDPGATGVSGSVAEKQLTLAMASELADLLEKRGRVRVAMVREGDVYLTLDQRAAIARRIGASLFVSLHMDSAPNPLARGTTLYSLSDVASSAEAARFASAENRAGEALSSEADGSLRSILSDLALRGQMEQSAELARRTVRRAAGRIALRPRPHQFAAFQVLRRADTPALLVEAGYISNAEDEALLATREGRAPLVLVLAQAIEADLAARRLR</sequence>
<dbReference type="Pfam" id="PF01520">
    <property type="entry name" value="Amidase_3"/>
    <property type="match status" value="1"/>
</dbReference>
<dbReference type="AlphaFoldDB" id="X2LJF1"/>
<evidence type="ECO:0000259" key="2">
    <source>
        <dbReference type="SMART" id="SM00646"/>
    </source>
</evidence>
<dbReference type="EMBL" id="KF796599">
    <property type="protein sequence ID" value="AHN97771.1"/>
    <property type="molecule type" value="Genomic_DNA"/>
</dbReference>
<dbReference type="InterPro" id="IPR050695">
    <property type="entry name" value="N-acetylmuramoyl_amidase_3"/>
</dbReference>
<dbReference type="GO" id="GO:0030288">
    <property type="term" value="C:outer membrane-bounded periplasmic space"/>
    <property type="evidence" value="ECO:0007669"/>
    <property type="project" value="TreeGrafter"/>
</dbReference>
<dbReference type="SUPFAM" id="SSF53187">
    <property type="entry name" value="Zn-dependent exopeptidases"/>
    <property type="match status" value="1"/>
</dbReference>
<proteinExistence type="predicted"/>
<accession>X2LJF1</accession>
<protein>
    <submittedName>
        <fullName evidence="3">Amidase_3</fullName>
    </submittedName>
</protein>
<reference evidence="3" key="1">
    <citation type="submission" date="2013-10" db="EMBL/GenBank/DDBJ databases">
        <title>Functional metagenomics reveals novel beta-galactosidases not predictable from gene sequences.</title>
        <authorList>
            <person name="Cheng J."/>
            <person name="Engel K."/>
            <person name="Romantsov T."/>
            <person name="Neufeld J.D."/>
            <person name="Rose D.R."/>
            <person name="Charles T.C."/>
        </authorList>
    </citation>
    <scope>NUCLEOTIDE SEQUENCE</scope>
</reference>
<name>X2LJF1_9BACT</name>
<dbReference type="CDD" id="cd02696">
    <property type="entry name" value="MurNAc-LAA"/>
    <property type="match status" value="1"/>
</dbReference>
<dbReference type="GO" id="GO:0008745">
    <property type="term" value="F:N-acetylmuramoyl-L-alanine amidase activity"/>
    <property type="evidence" value="ECO:0007669"/>
    <property type="project" value="InterPro"/>
</dbReference>
<feature type="domain" description="MurNAc-LAA" evidence="2">
    <location>
        <begin position="134"/>
        <end position="285"/>
    </location>
</feature>
<organism evidence="3">
    <name type="scientific">uncultured bacterium lac82</name>
    <dbReference type="NCBI Taxonomy" id="1447247"/>
    <lineage>
        <taxon>Bacteria</taxon>
        <taxon>environmental samples</taxon>
    </lineage>
</organism>
<dbReference type="Gene3D" id="3.40.630.40">
    <property type="entry name" value="Zn-dependent exopeptidases"/>
    <property type="match status" value="1"/>
</dbReference>
<evidence type="ECO:0000313" key="3">
    <source>
        <dbReference type="EMBL" id="AHN97771.1"/>
    </source>
</evidence>
<dbReference type="InterPro" id="IPR002508">
    <property type="entry name" value="MurNAc-LAA_cat"/>
</dbReference>
<dbReference type="PANTHER" id="PTHR30404">
    <property type="entry name" value="N-ACETYLMURAMOYL-L-ALANINE AMIDASE"/>
    <property type="match status" value="1"/>
</dbReference>
<keyword evidence="1" id="KW-0378">Hydrolase</keyword>
<evidence type="ECO:0000256" key="1">
    <source>
        <dbReference type="ARBA" id="ARBA00022801"/>
    </source>
</evidence>
<dbReference type="PANTHER" id="PTHR30404:SF0">
    <property type="entry name" value="N-ACETYLMURAMOYL-L-ALANINE AMIDASE AMIC"/>
    <property type="match status" value="1"/>
</dbReference>
<dbReference type="SMART" id="SM00646">
    <property type="entry name" value="Ami_3"/>
    <property type="match status" value="1"/>
</dbReference>